<dbReference type="InterPro" id="IPR029058">
    <property type="entry name" value="AB_hydrolase_fold"/>
</dbReference>
<dbReference type="RefSeq" id="WP_135650242.1">
    <property type="nucleotide sequence ID" value="NZ_RQGF01000028.1"/>
</dbReference>
<feature type="domain" description="Serine aminopeptidase S33" evidence="1">
    <location>
        <begin position="95"/>
        <end position="226"/>
    </location>
</feature>
<dbReference type="PANTHER" id="PTHR43358:SF4">
    <property type="entry name" value="ALPHA_BETA HYDROLASE FOLD-1 DOMAIN-CONTAINING PROTEIN"/>
    <property type="match status" value="1"/>
</dbReference>
<protein>
    <submittedName>
        <fullName evidence="2">Alpha/beta hydrolase</fullName>
    </submittedName>
</protein>
<dbReference type="GO" id="GO:0016787">
    <property type="term" value="F:hydrolase activity"/>
    <property type="evidence" value="ECO:0007669"/>
    <property type="project" value="UniProtKB-KW"/>
</dbReference>
<dbReference type="EMBL" id="RQGF01000028">
    <property type="protein sequence ID" value="TGL60932.1"/>
    <property type="molecule type" value="Genomic_DNA"/>
</dbReference>
<reference evidence="2" key="1">
    <citation type="journal article" date="2019" name="PLoS Negl. Trop. Dis.">
        <title>Revisiting the worldwide diversity of Leptospira species in the environment.</title>
        <authorList>
            <person name="Vincent A.T."/>
            <person name="Schiettekatte O."/>
            <person name="Bourhy P."/>
            <person name="Veyrier F.J."/>
            <person name="Picardeau M."/>
        </authorList>
    </citation>
    <scope>NUCLEOTIDE SEQUENCE [LARGE SCALE GENOMIC DNA]</scope>
    <source>
        <strain evidence="2">201702455</strain>
    </source>
</reference>
<dbReference type="SUPFAM" id="SSF53474">
    <property type="entry name" value="alpha/beta-Hydrolases"/>
    <property type="match status" value="1"/>
</dbReference>
<dbReference type="Gene3D" id="3.40.50.1820">
    <property type="entry name" value="alpha/beta hydrolase"/>
    <property type="match status" value="1"/>
</dbReference>
<dbReference type="InterPro" id="IPR022742">
    <property type="entry name" value="Hydrolase_4"/>
</dbReference>
<organism evidence="2 3">
    <name type="scientific">Leptospira sarikeiensis</name>
    <dbReference type="NCBI Taxonomy" id="2484943"/>
    <lineage>
        <taxon>Bacteria</taxon>
        <taxon>Pseudomonadati</taxon>
        <taxon>Spirochaetota</taxon>
        <taxon>Spirochaetia</taxon>
        <taxon>Leptospirales</taxon>
        <taxon>Leptospiraceae</taxon>
        <taxon>Leptospira</taxon>
    </lineage>
</organism>
<keyword evidence="3" id="KW-1185">Reference proteome</keyword>
<dbReference type="OrthoDB" id="9776685at2"/>
<accession>A0A4V3JRN6</accession>
<dbReference type="PANTHER" id="PTHR43358">
    <property type="entry name" value="ALPHA/BETA-HYDROLASE"/>
    <property type="match status" value="1"/>
</dbReference>
<comment type="caution">
    <text evidence="2">The sequence shown here is derived from an EMBL/GenBank/DDBJ whole genome shotgun (WGS) entry which is preliminary data.</text>
</comment>
<dbReference type="Pfam" id="PF12146">
    <property type="entry name" value="Hydrolase_4"/>
    <property type="match status" value="1"/>
</dbReference>
<sequence length="313" mass="35441">MKRILLWSLTGILLIILGSFSFMIWSSTDQLLFPVWRDNEDFSACSPETSKHWGNGCGNLRLSKEFKFEEIKISSSNGFELPTWKISSTENGYGPTKSAIFLVHGGGSDRREMTKHIRFFLKRKIDVFSFDYGCHGESACSIPGLTYGYRESKDVLSVYKYLSERYDKVFALGSSVGASSIIISLPQMQKLSAVIAENPMYNFERLILEFPGTADKVPAWLSHLMIHIAYYRGKFDGSLSPASSLPLINSIPIFFIHSKEDQVVSYTQTKDLADLYQGPKTIWFLEKGEHGSARDIDPAEYERRLTSFLNSVK</sequence>
<proteinExistence type="predicted"/>
<keyword evidence="2" id="KW-0378">Hydrolase</keyword>
<dbReference type="InterPro" id="IPR052920">
    <property type="entry name" value="DNA-binding_regulatory"/>
</dbReference>
<evidence type="ECO:0000313" key="3">
    <source>
        <dbReference type="Proteomes" id="UP000297762"/>
    </source>
</evidence>
<evidence type="ECO:0000259" key="1">
    <source>
        <dbReference type="Pfam" id="PF12146"/>
    </source>
</evidence>
<gene>
    <name evidence="2" type="ORF">EHQ64_14090</name>
</gene>
<dbReference type="AlphaFoldDB" id="A0A4V3JRN6"/>
<name>A0A4V3JRN6_9LEPT</name>
<evidence type="ECO:0000313" key="2">
    <source>
        <dbReference type="EMBL" id="TGL60932.1"/>
    </source>
</evidence>
<dbReference type="Proteomes" id="UP000297762">
    <property type="component" value="Unassembled WGS sequence"/>
</dbReference>